<reference evidence="1" key="1">
    <citation type="journal article" date="2015" name="PeerJ">
        <title>First genomic representation of candidate bacterial phylum KSB3 points to enhanced environmental sensing as a trigger of wastewater bulking.</title>
        <authorList>
            <person name="Sekiguchi Y."/>
            <person name="Ohashi A."/>
            <person name="Parks D.H."/>
            <person name="Yamauchi T."/>
            <person name="Tyson G.W."/>
            <person name="Hugenholtz P."/>
        </authorList>
    </citation>
    <scope>NUCLEOTIDE SEQUENCE [LARGE SCALE GENOMIC DNA]</scope>
</reference>
<dbReference type="STRING" id="1499967.U27_01693"/>
<protein>
    <submittedName>
        <fullName evidence="1">Uncharacterized protein</fullName>
    </submittedName>
</protein>
<dbReference type="Proteomes" id="UP000030661">
    <property type="component" value="Unassembled WGS sequence"/>
</dbReference>
<evidence type="ECO:0000313" key="2">
    <source>
        <dbReference type="Proteomes" id="UP000030661"/>
    </source>
</evidence>
<name>A0A0S6WB24_VECG1</name>
<gene>
    <name evidence="1" type="ORF">U27_01693</name>
</gene>
<dbReference type="HOGENOM" id="CLU_2341064_0_0_0"/>
<proteinExistence type="predicted"/>
<evidence type="ECO:0000313" key="1">
    <source>
        <dbReference type="EMBL" id="GAK54862.1"/>
    </source>
</evidence>
<keyword evidence="2" id="KW-1185">Reference proteome</keyword>
<dbReference type="AlphaFoldDB" id="A0A0S6WB24"/>
<accession>A0A0S6WB24</accession>
<sequence>MLTLQPATEPDNLSSSYVVHLMILAVKFYLTVEVLQASFLQDQTRGICVGLILSRWRCIIKLFFSNFFKVEMNSSHRHTLTDSLVMSSNKRQLIIYT</sequence>
<dbReference type="EMBL" id="DF820463">
    <property type="protein sequence ID" value="GAK54862.1"/>
    <property type="molecule type" value="Genomic_DNA"/>
</dbReference>
<organism evidence="1">
    <name type="scientific">Vecturithrix granuli</name>
    <dbReference type="NCBI Taxonomy" id="1499967"/>
    <lineage>
        <taxon>Bacteria</taxon>
        <taxon>Candidatus Moduliflexota</taxon>
        <taxon>Candidatus Vecturitrichia</taxon>
        <taxon>Candidatus Vecturitrichales</taxon>
        <taxon>Candidatus Vecturitrichaceae</taxon>
        <taxon>Candidatus Vecturithrix</taxon>
    </lineage>
</organism>